<evidence type="ECO:0000256" key="1">
    <source>
        <dbReference type="SAM" id="Phobius"/>
    </source>
</evidence>
<dbReference type="Proteomes" id="UP000193083">
    <property type="component" value="Unassembled WGS sequence"/>
</dbReference>
<feature type="transmembrane region" description="Helical" evidence="1">
    <location>
        <begin position="37"/>
        <end position="61"/>
    </location>
</feature>
<keyword evidence="3" id="KW-1185">Reference proteome</keyword>
<sequence length="63" mass="6692">MSGSLIGALAGLVIAAADFVVLRMLAGRVDLDETKRVLRITAASQFVLLPLVGWFVGPYVFGE</sequence>
<evidence type="ECO:0000313" key="3">
    <source>
        <dbReference type="Proteomes" id="UP000193083"/>
    </source>
</evidence>
<feature type="transmembrane region" description="Helical" evidence="1">
    <location>
        <begin position="6"/>
        <end position="25"/>
    </location>
</feature>
<reference evidence="2 3" key="1">
    <citation type="submission" date="2017-04" db="EMBL/GenBank/DDBJ databases">
        <authorList>
            <person name="Afonso C.L."/>
            <person name="Miller P.J."/>
            <person name="Scott M.A."/>
            <person name="Spackman E."/>
            <person name="Goraichik I."/>
            <person name="Dimitrov K.M."/>
            <person name="Suarez D.L."/>
            <person name="Swayne D.E."/>
        </authorList>
    </citation>
    <scope>NUCLEOTIDE SEQUENCE [LARGE SCALE GENOMIC DNA]</scope>
    <source>
        <strain evidence="2 3">B5P</strain>
    </source>
</reference>
<dbReference type="EMBL" id="FXBL01000004">
    <property type="protein sequence ID" value="SMH47725.1"/>
    <property type="molecule type" value="Genomic_DNA"/>
</dbReference>
<protein>
    <submittedName>
        <fullName evidence="2">Uncharacterized protein</fullName>
    </submittedName>
</protein>
<keyword evidence="1" id="KW-0472">Membrane</keyword>
<keyword evidence="1" id="KW-0812">Transmembrane</keyword>
<organism evidence="2 3">
    <name type="scientific">Mesorhizobium australicum</name>
    <dbReference type="NCBI Taxonomy" id="536018"/>
    <lineage>
        <taxon>Bacteria</taxon>
        <taxon>Pseudomonadati</taxon>
        <taxon>Pseudomonadota</taxon>
        <taxon>Alphaproteobacteria</taxon>
        <taxon>Hyphomicrobiales</taxon>
        <taxon>Phyllobacteriaceae</taxon>
        <taxon>Mesorhizobium</taxon>
    </lineage>
</organism>
<evidence type="ECO:0000313" key="2">
    <source>
        <dbReference type="EMBL" id="SMH47725.1"/>
    </source>
</evidence>
<gene>
    <name evidence="2" type="ORF">SAMN02982922_3546</name>
</gene>
<dbReference type="OrthoDB" id="8452378at2"/>
<name>A0A1X7P9J7_9HYPH</name>
<proteinExistence type="predicted"/>
<keyword evidence="1" id="KW-1133">Transmembrane helix</keyword>
<dbReference type="AlphaFoldDB" id="A0A1X7P9J7"/>
<dbReference type="RefSeq" id="WP_085465359.1">
    <property type="nucleotide sequence ID" value="NZ_FXBL01000004.1"/>
</dbReference>
<accession>A0A1X7P9J7</accession>